<name>A0AAE0YAT9_9GAST</name>
<dbReference type="PANTHER" id="PTHR10996">
    <property type="entry name" value="2-HYDROXYACID DEHYDROGENASE-RELATED"/>
    <property type="match status" value="1"/>
</dbReference>
<dbReference type="InterPro" id="IPR006140">
    <property type="entry name" value="D-isomer_DH_NAD-bd"/>
</dbReference>
<evidence type="ECO:0000259" key="4">
    <source>
        <dbReference type="Pfam" id="PF00389"/>
    </source>
</evidence>
<sequence length="331" mass="35567">MSELPKLPKVYAAISMPLEGMNRLRKLCQVTVHEGNQDPTRQEFLDGARGMDALIVCPKTMTVDKELLDTAGSQLKVIVTHSVGLDHIDIDLCKERGVKVGHTPDVLTTATAEQGVALLMATARRIQECIRAVKDGVWGTVWDNAMWLAGKEIAGSVIGIVGLGRIGLAIAKRLAAFDVSKILYTGRNLRPESADPIGAEFVTFDQLLEQSDFVVVACSVNDSNKGLFDEAAFKKMKNTAILVNISRGVVVDQDALYNALKSGEIGAAGLDVTTPEPLPTSSPLLTLPNCLVTPHIATCTVTTRNAMCELIVDNILAGLEGRSLKTPAFLY</sequence>
<dbReference type="Pfam" id="PF02826">
    <property type="entry name" value="2-Hacid_dh_C"/>
    <property type="match status" value="1"/>
</dbReference>
<dbReference type="FunFam" id="3.40.50.720:FF:000026">
    <property type="entry name" value="Glyoxylate/hydroxypyruvate reductase B"/>
    <property type="match status" value="1"/>
</dbReference>
<dbReference type="SUPFAM" id="SSF51735">
    <property type="entry name" value="NAD(P)-binding Rossmann-fold domains"/>
    <property type="match status" value="1"/>
</dbReference>
<comment type="caution">
    <text evidence="6">The sequence shown here is derived from an EMBL/GenBank/DDBJ whole genome shotgun (WGS) entry which is preliminary data.</text>
</comment>
<evidence type="ECO:0000256" key="1">
    <source>
        <dbReference type="ARBA" id="ARBA00023002"/>
    </source>
</evidence>
<dbReference type="PANTHER" id="PTHR10996:SF277">
    <property type="entry name" value="GLYOXYLATE REDUCTASE_HYDROXYPYRUVATE REDUCTASE"/>
    <property type="match status" value="1"/>
</dbReference>
<evidence type="ECO:0000256" key="3">
    <source>
        <dbReference type="RuleBase" id="RU003719"/>
    </source>
</evidence>
<evidence type="ECO:0000313" key="6">
    <source>
        <dbReference type="EMBL" id="KAK3739146.1"/>
    </source>
</evidence>
<proteinExistence type="inferred from homology"/>
<dbReference type="Proteomes" id="UP001283361">
    <property type="component" value="Unassembled WGS sequence"/>
</dbReference>
<accession>A0AAE0YAT9</accession>
<protein>
    <recommendedName>
        <fullName evidence="2">Glyoxylate reductase/hydroxypyruvate reductase</fullName>
    </recommendedName>
</protein>
<dbReference type="GO" id="GO:0051287">
    <property type="term" value="F:NAD binding"/>
    <property type="evidence" value="ECO:0007669"/>
    <property type="project" value="InterPro"/>
</dbReference>
<dbReference type="SUPFAM" id="SSF52283">
    <property type="entry name" value="Formate/glycerate dehydrogenase catalytic domain-like"/>
    <property type="match status" value="1"/>
</dbReference>
<dbReference type="Pfam" id="PF00389">
    <property type="entry name" value="2-Hacid_dh"/>
    <property type="match status" value="1"/>
</dbReference>
<keyword evidence="7" id="KW-1185">Reference proteome</keyword>
<evidence type="ECO:0000256" key="2">
    <source>
        <dbReference type="ARBA" id="ARBA00073306"/>
    </source>
</evidence>
<evidence type="ECO:0000313" key="7">
    <source>
        <dbReference type="Proteomes" id="UP001283361"/>
    </source>
</evidence>
<dbReference type="PROSITE" id="PS00671">
    <property type="entry name" value="D_2_HYDROXYACID_DH_3"/>
    <property type="match status" value="1"/>
</dbReference>
<dbReference type="InterPro" id="IPR050223">
    <property type="entry name" value="D-isomer_2-hydroxyacid_DH"/>
</dbReference>
<feature type="domain" description="D-isomer specific 2-hydroxyacid dehydrogenase NAD-binding" evidence="5">
    <location>
        <begin position="116"/>
        <end position="297"/>
    </location>
</feature>
<dbReference type="AlphaFoldDB" id="A0AAE0YAT9"/>
<keyword evidence="1 3" id="KW-0560">Oxidoreductase</keyword>
<dbReference type="EMBL" id="JAWDGP010006549">
    <property type="protein sequence ID" value="KAK3739146.1"/>
    <property type="molecule type" value="Genomic_DNA"/>
</dbReference>
<dbReference type="InterPro" id="IPR036291">
    <property type="entry name" value="NAD(P)-bd_dom_sf"/>
</dbReference>
<evidence type="ECO:0000259" key="5">
    <source>
        <dbReference type="Pfam" id="PF02826"/>
    </source>
</evidence>
<dbReference type="InterPro" id="IPR006139">
    <property type="entry name" value="D-isomer_2_OHA_DH_cat_dom"/>
</dbReference>
<dbReference type="CDD" id="cd05301">
    <property type="entry name" value="GDH"/>
    <property type="match status" value="1"/>
</dbReference>
<dbReference type="GO" id="GO:0008465">
    <property type="term" value="F:hydroxypyruvate reductase (NADH) activity"/>
    <property type="evidence" value="ECO:0007669"/>
    <property type="project" value="TreeGrafter"/>
</dbReference>
<dbReference type="GO" id="GO:0005829">
    <property type="term" value="C:cytosol"/>
    <property type="evidence" value="ECO:0007669"/>
    <property type="project" value="TreeGrafter"/>
</dbReference>
<reference evidence="6" key="1">
    <citation type="journal article" date="2023" name="G3 (Bethesda)">
        <title>A reference genome for the long-term kleptoplast-retaining sea slug Elysia crispata morphotype clarki.</title>
        <authorList>
            <person name="Eastman K.E."/>
            <person name="Pendleton A.L."/>
            <person name="Shaikh M.A."/>
            <person name="Suttiyut T."/>
            <person name="Ogas R."/>
            <person name="Tomko P."/>
            <person name="Gavelis G."/>
            <person name="Widhalm J.R."/>
            <person name="Wisecaver J.H."/>
        </authorList>
    </citation>
    <scope>NUCLEOTIDE SEQUENCE</scope>
    <source>
        <strain evidence="6">ECLA1</strain>
    </source>
</reference>
<comment type="similarity">
    <text evidence="3">Belongs to the D-isomer specific 2-hydroxyacid dehydrogenase family.</text>
</comment>
<feature type="domain" description="D-isomer specific 2-hydroxyacid dehydrogenase catalytic" evidence="4">
    <location>
        <begin position="18"/>
        <end position="326"/>
    </location>
</feature>
<dbReference type="InterPro" id="IPR029753">
    <property type="entry name" value="D-isomer_DH_CS"/>
</dbReference>
<dbReference type="GO" id="GO:0030267">
    <property type="term" value="F:glyoxylate reductase (NADPH) activity"/>
    <property type="evidence" value="ECO:0007669"/>
    <property type="project" value="TreeGrafter"/>
</dbReference>
<organism evidence="6 7">
    <name type="scientific">Elysia crispata</name>
    <name type="common">lettuce slug</name>
    <dbReference type="NCBI Taxonomy" id="231223"/>
    <lineage>
        <taxon>Eukaryota</taxon>
        <taxon>Metazoa</taxon>
        <taxon>Spiralia</taxon>
        <taxon>Lophotrochozoa</taxon>
        <taxon>Mollusca</taxon>
        <taxon>Gastropoda</taxon>
        <taxon>Heterobranchia</taxon>
        <taxon>Euthyneura</taxon>
        <taxon>Panpulmonata</taxon>
        <taxon>Sacoglossa</taxon>
        <taxon>Placobranchoidea</taxon>
        <taxon>Plakobranchidae</taxon>
        <taxon>Elysia</taxon>
    </lineage>
</organism>
<dbReference type="Gene3D" id="3.40.50.720">
    <property type="entry name" value="NAD(P)-binding Rossmann-like Domain"/>
    <property type="match status" value="2"/>
</dbReference>
<gene>
    <name evidence="6" type="ORF">RRG08_045375</name>
</gene>